<proteinExistence type="predicted"/>
<comment type="cofactor">
    <cofactor evidence="1">
        <name>Zn(2+)</name>
        <dbReference type="ChEBI" id="CHEBI:29105"/>
    </cofactor>
</comment>
<dbReference type="Pfam" id="PF01435">
    <property type="entry name" value="Peptidase_M48"/>
    <property type="match status" value="1"/>
</dbReference>
<dbReference type="RefSeq" id="WP_330820909.1">
    <property type="nucleotide sequence ID" value="NZ_JAZBJP010000002.1"/>
</dbReference>
<reference evidence="9 10" key="1">
    <citation type="submission" date="2023-12" db="EMBL/GenBank/DDBJ databases">
        <title>30 novel species of actinomycetes from the DSMZ collection.</title>
        <authorList>
            <person name="Nouioui I."/>
        </authorList>
    </citation>
    <scope>NUCLEOTIDE SEQUENCE [LARGE SCALE GENOMIC DNA]</scope>
    <source>
        <strain evidence="9 10">DSM 41528</strain>
    </source>
</reference>
<protein>
    <submittedName>
        <fullName evidence="9">M48 family metalloprotease</fullName>
        <ecNumber evidence="9">3.4.24.-</ecNumber>
    </submittedName>
</protein>
<evidence type="ECO:0000256" key="3">
    <source>
        <dbReference type="ARBA" id="ARBA00022723"/>
    </source>
</evidence>
<keyword evidence="7" id="KW-0812">Transmembrane</keyword>
<keyword evidence="2" id="KW-0645">Protease</keyword>
<gene>
    <name evidence="9" type="ORF">V2J85_06695</name>
</gene>
<dbReference type="InterPro" id="IPR001915">
    <property type="entry name" value="Peptidase_M48"/>
</dbReference>
<keyword evidence="5" id="KW-0862">Zinc</keyword>
<feature type="transmembrane region" description="Helical" evidence="7">
    <location>
        <begin position="24"/>
        <end position="46"/>
    </location>
</feature>
<evidence type="ECO:0000256" key="1">
    <source>
        <dbReference type="ARBA" id="ARBA00001947"/>
    </source>
</evidence>
<keyword evidence="7" id="KW-0472">Membrane</keyword>
<feature type="transmembrane region" description="Helical" evidence="7">
    <location>
        <begin position="66"/>
        <end position="89"/>
    </location>
</feature>
<keyword evidence="7" id="KW-1133">Transmembrane helix</keyword>
<dbReference type="GO" id="GO:0008237">
    <property type="term" value="F:metallopeptidase activity"/>
    <property type="evidence" value="ECO:0007669"/>
    <property type="project" value="UniProtKB-KW"/>
</dbReference>
<evidence type="ECO:0000256" key="4">
    <source>
        <dbReference type="ARBA" id="ARBA00022801"/>
    </source>
</evidence>
<organism evidence="9 10">
    <name type="scientific">Streptomyces bugieae</name>
    <dbReference type="NCBI Taxonomy" id="3098223"/>
    <lineage>
        <taxon>Bacteria</taxon>
        <taxon>Bacillati</taxon>
        <taxon>Actinomycetota</taxon>
        <taxon>Actinomycetes</taxon>
        <taxon>Kitasatosporales</taxon>
        <taxon>Streptomycetaceae</taxon>
        <taxon>Streptomyces</taxon>
    </lineage>
</organism>
<keyword evidence="3" id="KW-0479">Metal-binding</keyword>
<comment type="caution">
    <text evidence="9">The sequence shown here is derived from an EMBL/GenBank/DDBJ whole genome shotgun (WGS) entry which is preliminary data.</text>
</comment>
<keyword evidence="6 9" id="KW-0482">Metalloprotease</keyword>
<evidence type="ECO:0000256" key="6">
    <source>
        <dbReference type="ARBA" id="ARBA00023049"/>
    </source>
</evidence>
<evidence type="ECO:0000256" key="2">
    <source>
        <dbReference type="ARBA" id="ARBA00022670"/>
    </source>
</evidence>
<dbReference type="Proteomes" id="UP001307760">
    <property type="component" value="Unassembled WGS sequence"/>
</dbReference>
<evidence type="ECO:0000313" key="9">
    <source>
        <dbReference type="EMBL" id="MEE4419039.1"/>
    </source>
</evidence>
<feature type="transmembrane region" description="Helical" evidence="7">
    <location>
        <begin position="343"/>
        <end position="366"/>
    </location>
</feature>
<name>A0ABU7NJJ1_9ACTN</name>
<feature type="transmembrane region" description="Helical" evidence="7">
    <location>
        <begin position="224"/>
        <end position="246"/>
    </location>
</feature>
<dbReference type="EC" id="3.4.24.-" evidence="9"/>
<feature type="domain" description="Peptidase M48" evidence="8">
    <location>
        <begin position="113"/>
        <end position="302"/>
    </location>
</feature>
<feature type="transmembrane region" description="Helical" evidence="7">
    <location>
        <begin position="200"/>
        <end position="218"/>
    </location>
</feature>
<evidence type="ECO:0000256" key="7">
    <source>
        <dbReference type="SAM" id="Phobius"/>
    </source>
</evidence>
<keyword evidence="10" id="KW-1185">Reference proteome</keyword>
<keyword evidence="4 9" id="KW-0378">Hydrolase</keyword>
<dbReference type="EMBL" id="JAZBJP010000002">
    <property type="protein sequence ID" value="MEE4419039.1"/>
    <property type="molecule type" value="Genomic_DNA"/>
</dbReference>
<evidence type="ECO:0000259" key="8">
    <source>
        <dbReference type="Pfam" id="PF01435"/>
    </source>
</evidence>
<feature type="transmembrane region" description="Helical" evidence="7">
    <location>
        <begin position="418"/>
        <end position="441"/>
    </location>
</feature>
<sequence>MNSSASPRHSASLDIEAFPSDMSLMLILLGVTVLAQDLFFALWMATVEAPVTGPCTGEFLNCPRDLGAMVSGTFNHLLMLLTPGIVFGLHTSRRRRRRSTPLAETPFHGAVEAVEGLVREARLSREPVVMVDRRLTSGAYVTGQRRRPLLMLGPELLVLREKGDHGRRIFEAVVRHELAHLRGRDLQTYNMVTVFRPSNLFAGAFIAFAVTLSMLNHYSTPGDLVVALVRVLLLTLLGELIVRAYLRIREHHADLHAGMTDREGLLAALGAENGRADGTGAARLRSWLRHHPMGIDRLDVARTPVRVLASSPGRVFLGATVAGVLLPMLQDLLLRVYGQKNFTVVLCGFVVGVGLTLFVGFTLWRHQWYAGGPAPARLGRLALTGLIVAGGIVAGSRLALYTRVAGFGLSGTPLAPSFLAALAGAAVLLCGWLTVVGAQWFRGDPQAQRIPRFLKLAVVPACLIGGWLLAGVWTWGMGLQSVLAACSTEGYVCPTTTPELAVANAVTGSFGTGPVAMTVALIVLAAPLAARFTAPLTGRPSRAARPPRRTP</sequence>
<feature type="transmembrane region" description="Helical" evidence="7">
    <location>
        <begin position="315"/>
        <end position="337"/>
    </location>
</feature>
<evidence type="ECO:0000256" key="5">
    <source>
        <dbReference type="ARBA" id="ARBA00022833"/>
    </source>
</evidence>
<accession>A0ABU7NJJ1</accession>
<feature type="transmembrane region" description="Helical" evidence="7">
    <location>
        <begin position="453"/>
        <end position="475"/>
    </location>
</feature>
<feature type="transmembrane region" description="Helical" evidence="7">
    <location>
        <begin position="378"/>
        <end position="398"/>
    </location>
</feature>
<feature type="transmembrane region" description="Helical" evidence="7">
    <location>
        <begin position="515"/>
        <end position="534"/>
    </location>
</feature>
<evidence type="ECO:0000313" key="10">
    <source>
        <dbReference type="Proteomes" id="UP001307760"/>
    </source>
</evidence>